<dbReference type="EMBL" id="JADCLJ010000018">
    <property type="protein sequence ID" value="MBE4907849.1"/>
    <property type="molecule type" value="Genomic_DNA"/>
</dbReference>
<keyword evidence="8" id="KW-0067">ATP-binding</keyword>
<dbReference type="SUPFAM" id="SSF158472">
    <property type="entry name" value="HAMP domain-like"/>
    <property type="match status" value="1"/>
</dbReference>
<keyword evidence="10" id="KW-0902">Two-component regulatory system</keyword>
<evidence type="ECO:0000256" key="4">
    <source>
        <dbReference type="ARBA" id="ARBA00022679"/>
    </source>
</evidence>
<dbReference type="Proteomes" id="UP001516662">
    <property type="component" value="Unassembled WGS sequence"/>
</dbReference>
<feature type="domain" description="HAMP" evidence="14">
    <location>
        <begin position="299"/>
        <end position="351"/>
    </location>
</feature>
<reference evidence="15 16" key="1">
    <citation type="submission" date="2020-10" db="EMBL/GenBank/DDBJ databases">
        <title>Bacillus sp. HD4P25, an endophyte from a halophyte.</title>
        <authorList>
            <person name="Sun J.-Q."/>
        </authorList>
    </citation>
    <scope>NUCLEOTIDE SEQUENCE [LARGE SCALE GENOMIC DNA]</scope>
    <source>
        <strain evidence="15 16">YIM 93174</strain>
    </source>
</reference>
<feature type="coiled-coil region" evidence="12">
    <location>
        <begin position="332"/>
        <end position="371"/>
    </location>
</feature>
<keyword evidence="4" id="KW-0808">Transferase</keyword>
<evidence type="ECO:0000256" key="6">
    <source>
        <dbReference type="ARBA" id="ARBA00022741"/>
    </source>
</evidence>
<evidence type="ECO:0000256" key="9">
    <source>
        <dbReference type="ARBA" id="ARBA00022989"/>
    </source>
</evidence>
<dbReference type="Pfam" id="PF02518">
    <property type="entry name" value="HATPase_c"/>
    <property type="match status" value="1"/>
</dbReference>
<comment type="subcellular location">
    <subcellularLocation>
        <location evidence="1">Cell membrane</location>
        <topology evidence="1">Multi-pass membrane protein</topology>
    </subcellularLocation>
</comment>
<evidence type="ECO:0000256" key="8">
    <source>
        <dbReference type="ARBA" id="ARBA00022840"/>
    </source>
</evidence>
<dbReference type="Gene3D" id="3.30.565.10">
    <property type="entry name" value="Histidine kinase-like ATPase, C-terminal domain"/>
    <property type="match status" value="1"/>
</dbReference>
<comment type="caution">
    <text evidence="15">The sequence shown here is derived from an EMBL/GenBank/DDBJ whole genome shotgun (WGS) entry which is preliminary data.</text>
</comment>
<dbReference type="Pfam" id="PF00672">
    <property type="entry name" value="HAMP"/>
    <property type="match status" value="1"/>
</dbReference>
<evidence type="ECO:0000313" key="15">
    <source>
        <dbReference type="EMBL" id="MBE4907849.1"/>
    </source>
</evidence>
<organism evidence="15 16">
    <name type="scientific">Litchfieldia luteola</name>
    <dbReference type="NCBI Taxonomy" id="682179"/>
    <lineage>
        <taxon>Bacteria</taxon>
        <taxon>Bacillati</taxon>
        <taxon>Bacillota</taxon>
        <taxon>Bacilli</taxon>
        <taxon>Bacillales</taxon>
        <taxon>Bacillaceae</taxon>
        <taxon>Litchfieldia</taxon>
    </lineage>
</organism>
<keyword evidence="3" id="KW-0597">Phosphoprotein</keyword>
<feature type="transmembrane region" description="Helical" evidence="13">
    <location>
        <begin position="16"/>
        <end position="38"/>
    </location>
</feature>
<dbReference type="PANTHER" id="PTHR34220:SF11">
    <property type="entry name" value="SENSOR PROTEIN KINASE HPTS"/>
    <property type="match status" value="1"/>
</dbReference>
<feature type="transmembrane region" description="Helical" evidence="13">
    <location>
        <begin position="280"/>
        <end position="306"/>
    </location>
</feature>
<keyword evidence="5 13" id="KW-0812">Transmembrane</keyword>
<keyword evidence="6" id="KW-0547">Nucleotide-binding</keyword>
<evidence type="ECO:0000256" key="5">
    <source>
        <dbReference type="ARBA" id="ARBA00022692"/>
    </source>
</evidence>
<evidence type="ECO:0000256" key="3">
    <source>
        <dbReference type="ARBA" id="ARBA00022553"/>
    </source>
</evidence>
<name>A0ABR9QH77_9BACI</name>
<evidence type="ECO:0000256" key="10">
    <source>
        <dbReference type="ARBA" id="ARBA00023012"/>
    </source>
</evidence>
<keyword evidence="2" id="KW-1003">Cell membrane</keyword>
<evidence type="ECO:0000256" key="13">
    <source>
        <dbReference type="SAM" id="Phobius"/>
    </source>
</evidence>
<gene>
    <name evidence="15" type="ORF">IMZ08_07255</name>
</gene>
<sequence>MKAFLRRYNTLRNKILFVYLIAMLIVLAFVGMITYTIVLKLITNNAEEQIQQTAVEATGRIESLYQQIDNLSIQIATNTNVQSMLKLYESGKSPTFSERQMLMDTVNKLQIYSTGISSVDLYLSNFDKVVPLDDVRLSSRINPSWIYRAHKANGGLVWIGRDTSYPYNFLAIKSINLIDRNFAIGGFLSIEIDPDYFQLTNSKGIRDYMILLGSNDDVIASNYQGDIDEIINHEQAKVRLSEQDYMVVKQQSGLTGWKLVILMPFNELMKGVSVLRAATYISGIFGFILFLVLSYIISTMITRPLFKLTNTMKKRRKGELSFNVESSQTFEIKELNQTYNDMAEEINHLIKVVYEEELLRSRSELKALQSQINPHFLFNTLNAIYWHLEQQGDEKLAELIISMSELFRYTIDHNSNGEWVTLKQELDHIDKFMKIVRFRFDHITWTIDIPEQYENVKIPKLLIQPLVENAVIHGVNNKIREGIINVTVEKVEQEDKLICKVIDNGKGMDPQTVDRLNGQLEENAYSQMGNGIAIANVNKRLKLYYKNNHKGLMISSEVNKGTCCMFEIPLNGGMGHAEKHIDR</sequence>
<dbReference type="SUPFAM" id="SSF55874">
    <property type="entry name" value="ATPase domain of HSP90 chaperone/DNA topoisomerase II/histidine kinase"/>
    <property type="match status" value="1"/>
</dbReference>
<evidence type="ECO:0000259" key="14">
    <source>
        <dbReference type="PROSITE" id="PS50885"/>
    </source>
</evidence>
<keyword evidence="9 13" id="KW-1133">Transmembrane helix</keyword>
<keyword evidence="16" id="KW-1185">Reference proteome</keyword>
<dbReference type="PROSITE" id="PS50885">
    <property type="entry name" value="HAMP"/>
    <property type="match status" value="1"/>
</dbReference>
<keyword evidence="7 15" id="KW-0418">Kinase</keyword>
<dbReference type="Pfam" id="PF06580">
    <property type="entry name" value="His_kinase"/>
    <property type="match status" value="1"/>
</dbReference>
<dbReference type="SMART" id="SM00304">
    <property type="entry name" value="HAMP"/>
    <property type="match status" value="1"/>
</dbReference>
<evidence type="ECO:0000256" key="11">
    <source>
        <dbReference type="ARBA" id="ARBA00023136"/>
    </source>
</evidence>
<keyword evidence="12" id="KW-0175">Coiled coil</keyword>
<dbReference type="InterPro" id="IPR036890">
    <property type="entry name" value="HATPase_C_sf"/>
</dbReference>
<dbReference type="PANTHER" id="PTHR34220">
    <property type="entry name" value="SENSOR HISTIDINE KINASE YPDA"/>
    <property type="match status" value="1"/>
</dbReference>
<dbReference type="InterPro" id="IPR003594">
    <property type="entry name" value="HATPase_dom"/>
</dbReference>
<dbReference type="RefSeq" id="WP_193535324.1">
    <property type="nucleotide sequence ID" value="NZ_JADCLJ010000018.1"/>
</dbReference>
<proteinExistence type="predicted"/>
<dbReference type="GO" id="GO:0016301">
    <property type="term" value="F:kinase activity"/>
    <property type="evidence" value="ECO:0007669"/>
    <property type="project" value="UniProtKB-KW"/>
</dbReference>
<dbReference type="InterPro" id="IPR050640">
    <property type="entry name" value="Bact_2-comp_sensor_kinase"/>
</dbReference>
<dbReference type="InterPro" id="IPR010559">
    <property type="entry name" value="Sig_transdc_His_kin_internal"/>
</dbReference>
<evidence type="ECO:0000256" key="7">
    <source>
        <dbReference type="ARBA" id="ARBA00022777"/>
    </source>
</evidence>
<evidence type="ECO:0000256" key="2">
    <source>
        <dbReference type="ARBA" id="ARBA00022475"/>
    </source>
</evidence>
<dbReference type="Gene3D" id="6.10.340.10">
    <property type="match status" value="1"/>
</dbReference>
<evidence type="ECO:0000256" key="12">
    <source>
        <dbReference type="SAM" id="Coils"/>
    </source>
</evidence>
<accession>A0ABR9QH77</accession>
<dbReference type="InterPro" id="IPR003660">
    <property type="entry name" value="HAMP_dom"/>
</dbReference>
<protein>
    <submittedName>
        <fullName evidence="15">Sensor histidine kinase</fullName>
    </submittedName>
</protein>
<evidence type="ECO:0000313" key="16">
    <source>
        <dbReference type="Proteomes" id="UP001516662"/>
    </source>
</evidence>
<dbReference type="CDD" id="cd06225">
    <property type="entry name" value="HAMP"/>
    <property type="match status" value="1"/>
</dbReference>
<evidence type="ECO:0000256" key="1">
    <source>
        <dbReference type="ARBA" id="ARBA00004651"/>
    </source>
</evidence>
<keyword evidence="11 13" id="KW-0472">Membrane</keyword>